<evidence type="ECO:0000313" key="2">
    <source>
        <dbReference type="Proteomes" id="UP000070184"/>
    </source>
</evidence>
<proteinExistence type="predicted"/>
<name>A0A133U739_9EURY</name>
<evidence type="ECO:0000313" key="1">
    <source>
        <dbReference type="EMBL" id="KXA90013.1"/>
    </source>
</evidence>
<dbReference type="AlphaFoldDB" id="A0A133U739"/>
<organism evidence="1 2">
    <name type="scientific">candidate division MSBL1 archaeon SCGC-AAA259B11</name>
    <dbReference type="NCBI Taxonomy" id="1698260"/>
    <lineage>
        <taxon>Archaea</taxon>
        <taxon>Methanobacteriati</taxon>
        <taxon>Methanobacteriota</taxon>
        <taxon>candidate division MSBL1</taxon>
    </lineage>
</organism>
<accession>A0A133U739</accession>
<gene>
    <name evidence="1" type="ORF">AKJ61_01670</name>
</gene>
<dbReference type="Proteomes" id="UP000070184">
    <property type="component" value="Unassembled WGS sequence"/>
</dbReference>
<comment type="caution">
    <text evidence="1">The sequence shown here is derived from an EMBL/GenBank/DDBJ whole genome shotgun (WGS) entry which is preliminary data.</text>
</comment>
<sequence length="61" mass="6809">MDNHNSPIGKIPTLQYLPEDVAQGEVDKKKAMRDLIDRPEACRPKGYCGEKIKNIIGLNSV</sequence>
<keyword evidence="2" id="KW-1185">Reference proteome</keyword>
<reference evidence="1 2" key="1">
    <citation type="journal article" date="2016" name="Sci. Rep.">
        <title>Metabolic traits of an uncultured archaeal lineage -MSBL1- from brine pools of the Red Sea.</title>
        <authorList>
            <person name="Mwirichia R."/>
            <person name="Alam I."/>
            <person name="Rashid M."/>
            <person name="Vinu M."/>
            <person name="Ba-Alawi W."/>
            <person name="Anthony Kamau A."/>
            <person name="Kamanda Ngugi D."/>
            <person name="Goker M."/>
            <person name="Klenk H.P."/>
            <person name="Bajic V."/>
            <person name="Stingl U."/>
        </authorList>
    </citation>
    <scope>NUCLEOTIDE SEQUENCE [LARGE SCALE GENOMIC DNA]</scope>
    <source>
        <strain evidence="1">SCGC-AAA259B11</strain>
    </source>
</reference>
<protein>
    <submittedName>
        <fullName evidence="1">Uncharacterized protein</fullName>
    </submittedName>
</protein>
<dbReference type="EMBL" id="LHXK01000015">
    <property type="protein sequence ID" value="KXA90013.1"/>
    <property type="molecule type" value="Genomic_DNA"/>
</dbReference>